<comment type="caution">
    <text evidence="2">The sequence shown here is derived from an EMBL/GenBank/DDBJ whole genome shotgun (WGS) entry which is preliminary data.</text>
</comment>
<dbReference type="InterPro" id="IPR010996">
    <property type="entry name" value="HHH_MUS81"/>
</dbReference>
<feature type="non-terminal residue" evidence="2">
    <location>
        <position position="1"/>
    </location>
</feature>
<evidence type="ECO:0000313" key="3">
    <source>
        <dbReference type="Proteomes" id="UP000815325"/>
    </source>
</evidence>
<dbReference type="Proteomes" id="UP000815325">
    <property type="component" value="Unassembled WGS sequence"/>
</dbReference>
<dbReference type="Gene3D" id="1.10.150.110">
    <property type="entry name" value="DNA polymerase beta, N-terminal domain-like"/>
    <property type="match status" value="1"/>
</dbReference>
<sequence>SAEEAPPALGSSGENAELVKIFMQLKEMNKDHQFKAKANEKVAQKLQEFPKKITMDKNILKEVNALEGVGKGSMEYIKEYLTTGKVSALAGVPADKVAKDGAGPSKAQEEALQFM</sequence>
<reference evidence="2" key="1">
    <citation type="submission" date="2017-08" db="EMBL/GenBank/DDBJ databases">
        <authorList>
            <person name="Polle J.E."/>
            <person name="Barry K."/>
            <person name="Cushman J."/>
            <person name="Schmutz J."/>
            <person name="Tran D."/>
            <person name="Hathwaick L.T."/>
            <person name="Yim W.C."/>
            <person name="Jenkins J."/>
            <person name="Mckie-Krisberg Z.M."/>
            <person name="Prochnik S."/>
            <person name="Lindquist E."/>
            <person name="Dockter R.B."/>
            <person name="Adam C."/>
            <person name="Molina H."/>
            <person name="Bunkerborg J."/>
            <person name="Jin E."/>
            <person name="Buchheim M."/>
            <person name="Magnuson J."/>
        </authorList>
    </citation>
    <scope>NUCLEOTIDE SEQUENCE</scope>
    <source>
        <strain evidence="2">CCAP 19/18</strain>
    </source>
</reference>
<organism evidence="2 3">
    <name type="scientific">Dunaliella salina</name>
    <name type="common">Green alga</name>
    <name type="synonym">Protococcus salinus</name>
    <dbReference type="NCBI Taxonomy" id="3046"/>
    <lineage>
        <taxon>Eukaryota</taxon>
        <taxon>Viridiplantae</taxon>
        <taxon>Chlorophyta</taxon>
        <taxon>core chlorophytes</taxon>
        <taxon>Chlorophyceae</taxon>
        <taxon>CS clade</taxon>
        <taxon>Chlamydomonadales</taxon>
        <taxon>Dunaliellaceae</taxon>
        <taxon>Dunaliella</taxon>
    </lineage>
</organism>
<keyword evidence="3" id="KW-1185">Reference proteome</keyword>
<accession>A0ABQ7H5T3</accession>
<protein>
    <recommendedName>
        <fullName evidence="1">Crossover junction endonuclease MUS81-like HHH domain-containing protein</fullName>
    </recommendedName>
</protein>
<evidence type="ECO:0000313" key="2">
    <source>
        <dbReference type="EMBL" id="KAF5842203.1"/>
    </source>
</evidence>
<dbReference type="SUPFAM" id="SSF47802">
    <property type="entry name" value="DNA polymerase beta, N-terminal domain-like"/>
    <property type="match status" value="1"/>
</dbReference>
<dbReference type="InterPro" id="IPR027421">
    <property type="entry name" value="DNA_pol_lamdba_lyase_dom_sf"/>
</dbReference>
<dbReference type="EMBL" id="MU069466">
    <property type="protein sequence ID" value="KAF5842203.1"/>
    <property type="molecule type" value="Genomic_DNA"/>
</dbReference>
<gene>
    <name evidence="2" type="ORF">DUNSADRAFT_8603</name>
</gene>
<feature type="domain" description="Crossover junction endonuclease MUS81-like HHH" evidence="1">
    <location>
        <begin position="14"/>
        <end position="85"/>
    </location>
</feature>
<name>A0ABQ7H5T3_DUNSA</name>
<proteinExistence type="predicted"/>
<evidence type="ECO:0000259" key="1">
    <source>
        <dbReference type="Pfam" id="PF14716"/>
    </source>
</evidence>
<dbReference type="Pfam" id="PF14716">
    <property type="entry name" value="HHH_8"/>
    <property type="match status" value="1"/>
</dbReference>